<accession>A0A4R6WHE1</accession>
<dbReference type="EMBL" id="SNYV01000013">
    <property type="protein sequence ID" value="TDQ77926.1"/>
    <property type="molecule type" value="Genomic_DNA"/>
</dbReference>
<keyword evidence="2" id="KW-1185">Reference proteome</keyword>
<evidence type="ECO:0000313" key="1">
    <source>
        <dbReference type="EMBL" id="TDQ77926.1"/>
    </source>
</evidence>
<gene>
    <name evidence="1" type="ORF">CLV99_1897</name>
</gene>
<reference evidence="1 2" key="1">
    <citation type="submission" date="2019-03" db="EMBL/GenBank/DDBJ databases">
        <title>Genomic Encyclopedia of Archaeal and Bacterial Type Strains, Phase II (KMG-II): from individual species to whole genera.</title>
        <authorList>
            <person name="Goeker M."/>
        </authorList>
    </citation>
    <scope>NUCLEOTIDE SEQUENCE [LARGE SCALE GENOMIC DNA]</scope>
    <source>
        <strain evidence="1 2">DSM 28353</strain>
    </source>
</reference>
<comment type="caution">
    <text evidence="1">The sequence shown here is derived from an EMBL/GenBank/DDBJ whole genome shotgun (WGS) entry which is preliminary data.</text>
</comment>
<dbReference type="OrthoDB" id="1096722at2"/>
<dbReference type="RefSeq" id="WP_133584196.1">
    <property type="nucleotide sequence ID" value="NZ_SNYV01000013.1"/>
</dbReference>
<dbReference type="PROSITE" id="PS51257">
    <property type="entry name" value="PROKAR_LIPOPROTEIN"/>
    <property type="match status" value="1"/>
</dbReference>
<organism evidence="1 2">
    <name type="scientific">Sphingobacterium yanglingense</name>
    <dbReference type="NCBI Taxonomy" id="1437280"/>
    <lineage>
        <taxon>Bacteria</taxon>
        <taxon>Pseudomonadati</taxon>
        <taxon>Bacteroidota</taxon>
        <taxon>Sphingobacteriia</taxon>
        <taxon>Sphingobacteriales</taxon>
        <taxon>Sphingobacteriaceae</taxon>
        <taxon>Sphingobacterium</taxon>
    </lineage>
</organism>
<name>A0A4R6WHE1_9SPHI</name>
<dbReference type="Proteomes" id="UP000295292">
    <property type="component" value="Unassembled WGS sequence"/>
</dbReference>
<dbReference type="AlphaFoldDB" id="A0A4R6WHE1"/>
<proteinExistence type="predicted"/>
<evidence type="ECO:0000313" key="2">
    <source>
        <dbReference type="Proteomes" id="UP000295292"/>
    </source>
</evidence>
<sequence>MITHRFFYIVFIVLLSLLSLLSCKEDEIKLFNGKPALFVGVKMENNSVIEEDLDSVKNIAFGFSELQEITTNFMIRLQGLPTNNDRPIKIKLGGDATLGKNYIFDSNIVLPAGAHYVLLPCKILRTPDLMDAQKHITLHLVTDDTFDVPVGPGARINITDGIPTEWVNNSLAQYVLGSCRPLKYQFFYDIMGYYDLNDVAYSDLNNTAKYLNRKIEDYNINPDKYDRKYGEPPLDFRFDPFD</sequence>
<protein>
    <submittedName>
        <fullName evidence="1">Uncharacterized protein DUF4843</fullName>
    </submittedName>
</protein>